<dbReference type="EMBL" id="FOFV01000018">
    <property type="protein sequence ID" value="SES21095.1"/>
    <property type="molecule type" value="Genomic_DNA"/>
</dbReference>
<protein>
    <submittedName>
        <fullName evidence="1">Uncharacterized protein</fullName>
    </submittedName>
</protein>
<accession>A0A1H9VHC8</accession>
<dbReference type="Proteomes" id="UP000199503">
    <property type="component" value="Unassembled WGS sequence"/>
</dbReference>
<dbReference type="RefSeq" id="WP_143091819.1">
    <property type="nucleotide sequence ID" value="NZ_FOFV01000018.1"/>
</dbReference>
<name>A0A1H9VHC8_9PSEU</name>
<evidence type="ECO:0000313" key="1">
    <source>
        <dbReference type="EMBL" id="SES21095.1"/>
    </source>
</evidence>
<reference evidence="2" key="1">
    <citation type="submission" date="2016-10" db="EMBL/GenBank/DDBJ databases">
        <authorList>
            <person name="Varghese N."/>
            <person name="Submissions S."/>
        </authorList>
    </citation>
    <scope>NUCLEOTIDE SEQUENCE [LARGE SCALE GENOMIC DNA]</scope>
    <source>
        <strain evidence="2">DSM 44437</strain>
    </source>
</reference>
<organism evidence="1 2">
    <name type="scientific">Lentzea albida</name>
    <dbReference type="NCBI Taxonomy" id="65499"/>
    <lineage>
        <taxon>Bacteria</taxon>
        <taxon>Bacillati</taxon>
        <taxon>Actinomycetota</taxon>
        <taxon>Actinomycetes</taxon>
        <taxon>Pseudonocardiales</taxon>
        <taxon>Pseudonocardiaceae</taxon>
        <taxon>Lentzea</taxon>
    </lineage>
</organism>
<gene>
    <name evidence="1" type="ORF">SAMN04488000_118125</name>
</gene>
<sequence>MPAPRGHLQLTAKSVILDGQDISHLVTRATVHLDPSPAKTRAELTLVALETGWEGDTQLYLAPDVAELLQRFGWTPPADEPPPPPLAAA</sequence>
<evidence type="ECO:0000313" key="2">
    <source>
        <dbReference type="Proteomes" id="UP000199503"/>
    </source>
</evidence>
<dbReference type="AlphaFoldDB" id="A0A1H9VHC8"/>
<proteinExistence type="predicted"/>
<dbReference type="STRING" id="65499.SAMN04488000_118125"/>
<keyword evidence="2" id="KW-1185">Reference proteome</keyword>